<dbReference type="PANTHER" id="PTHR30069:SF57">
    <property type="entry name" value="TONB-DEPENDENT RECEPTOR"/>
    <property type="match status" value="1"/>
</dbReference>
<evidence type="ECO:0000256" key="5">
    <source>
        <dbReference type="ARBA" id="ARBA00023077"/>
    </source>
</evidence>
<accession>A0ABS5KFW0</accession>
<dbReference type="Gene3D" id="2.40.170.20">
    <property type="entry name" value="TonB-dependent receptor, beta-barrel domain"/>
    <property type="match status" value="1"/>
</dbReference>
<keyword evidence="4 8" id="KW-0812">Transmembrane</keyword>
<sequence>MKQTEQVALSRALNTLLIILCINITCLANPAKQAGIKGVVKHESQPIPYAVIVINNTSMGAVANASGEFELNELPIGQFTIKAQSMGYKPAEQTIILKAGKTETLEFVLEEDVFGLEQVVVTASRNEQSRKTASNIVNRLSAESISKVQPIVVSDALSYVPGLRTETNCQNCGMVQVRMNGLEGHYSQILINSRPIFSGLVSVYGLELIPTAMIDRVEVTRGGGSALYGSNAIAGSINIITREPIKNSYAAELQTAAIGIGLNGADASPETAAKFDVSVVSDNKKTGMALFGSLREREPFDANGDDFSELMQLKNLSVGTRLFHRPSYRSKVVIDFFRINEERRGGNAFNSLFHEADLTEGVQHKINSGAINYDYFLGQNSHLSVFASAQDVARSSYYGADQSLSDYGQTDGFTYSIGSQIASDFGKNTLLAGVEVLGDELKDQKLGYPDYEQPIYDDTNTFIGFEHAPNTTVANQDKLIYGVFAQYERQISAVKLSAGLRYDYYNITDNVHGTGDCSGKVISPRVNLLWDILPNLQARTSYSQGYRAPQIFDEDLHISASATRQVIHKNADDLQEETSHSYMASLDFNQKSGAFNISLLAEGFYTYLDNAFVPIPSEVVDGTVTYLRTNAEDGAFVQGVNLEGKLSYLNKVNLDAGFTIQRSKYKTPQELGTTDFLRTPDNYGFFTLSWTCTPQLSLITSGQYTGHMPISYYDQSISDENYEGELRRTQAFFDVGLKAAYQATIYYLPVEFFGGVKNLFNSFQDDFETGVERDPTYIYGPSLPRTIYAGIRIAGII</sequence>
<dbReference type="Pfam" id="PF07715">
    <property type="entry name" value="Plug"/>
    <property type="match status" value="1"/>
</dbReference>
<feature type="transmembrane region" description="Helical" evidence="10">
    <location>
        <begin position="12"/>
        <end position="31"/>
    </location>
</feature>
<dbReference type="SUPFAM" id="SSF49464">
    <property type="entry name" value="Carboxypeptidase regulatory domain-like"/>
    <property type="match status" value="1"/>
</dbReference>
<dbReference type="PANTHER" id="PTHR30069">
    <property type="entry name" value="TONB-DEPENDENT OUTER MEMBRANE RECEPTOR"/>
    <property type="match status" value="1"/>
</dbReference>
<protein>
    <submittedName>
        <fullName evidence="13">TonB-dependent receptor</fullName>
    </submittedName>
</protein>
<feature type="domain" description="TonB-dependent receptor-like beta-barrel" evidence="11">
    <location>
        <begin position="366"/>
        <end position="759"/>
    </location>
</feature>
<reference evidence="13 14" key="1">
    <citation type="journal article" date="2014" name="Int. J. Syst. Evol. Microbiol.">
        <title>Carboxylicivirga gen. nov. in the family Marinilabiliaceae with two novel species, Carboxylicivirga mesophila sp. nov. and Carboxylicivirga taeanensis sp. nov., and reclassification of Cytophaga fermentans as Saccharicrinis fermentans gen. nov., comb. nov.</title>
        <authorList>
            <person name="Yang S.H."/>
            <person name="Seo H.S."/>
            <person name="Woo J.H."/>
            <person name="Oh H.M."/>
            <person name="Jang H."/>
            <person name="Lee J.H."/>
            <person name="Kim S.J."/>
            <person name="Kwon K.K."/>
        </authorList>
    </citation>
    <scope>NUCLEOTIDE SEQUENCE [LARGE SCALE GENOMIC DNA]</scope>
    <source>
        <strain evidence="13 14">JCM 18290</strain>
    </source>
</reference>
<name>A0ABS5KFW0_9BACT</name>
<feature type="domain" description="TonB-dependent receptor plug" evidence="12">
    <location>
        <begin position="132"/>
        <end position="235"/>
    </location>
</feature>
<keyword evidence="3 8" id="KW-1134">Transmembrane beta strand</keyword>
<dbReference type="EMBL" id="JAGUCN010000039">
    <property type="protein sequence ID" value="MBS2213896.1"/>
    <property type="molecule type" value="Genomic_DNA"/>
</dbReference>
<dbReference type="InterPro" id="IPR012910">
    <property type="entry name" value="Plug_dom"/>
</dbReference>
<keyword evidence="13" id="KW-0675">Receptor</keyword>
<evidence type="ECO:0000256" key="6">
    <source>
        <dbReference type="ARBA" id="ARBA00023136"/>
    </source>
</evidence>
<evidence type="ECO:0000259" key="12">
    <source>
        <dbReference type="Pfam" id="PF07715"/>
    </source>
</evidence>
<dbReference type="InterPro" id="IPR008969">
    <property type="entry name" value="CarboxyPept-like_regulatory"/>
</dbReference>
<dbReference type="InterPro" id="IPR037066">
    <property type="entry name" value="Plug_dom_sf"/>
</dbReference>
<evidence type="ECO:0000256" key="4">
    <source>
        <dbReference type="ARBA" id="ARBA00022692"/>
    </source>
</evidence>
<keyword evidence="6 8" id="KW-0472">Membrane</keyword>
<dbReference type="InterPro" id="IPR039426">
    <property type="entry name" value="TonB-dep_rcpt-like"/>
</dbReference>
<evidence type="ECO:0000256" key="2">
    <source>
        <dbReference type="ARBA" id="ARBA00022448"/>
    </source>
</evidence>
<keyword evidence="10" id="KW-1133">Transmembrane helix</keyword>
<dbReference type="RefSeq" id="WP_212231734.1">
    <property type="nucleotide sequence ID" value="NZ_JAGUCN010000039.1"/>
</dbReference>
<evidence type="ECO:0000256" key="8">
    <source>
        <dbReference type="PROSITE-ProRule" id="PRU01360"/>
    </source>
</evidence>
<comment type="similarity">
    <text evidence="8 9">Belongs to the TonB-dependent receptor family.</text>
</comment>
<keyword evidence="7 8" id="KW-0998">Cell outer membrane</keyword>
<evidence type="ECO:0000256" key="3">
    <source>
        <dbReference type="ARBA" id="ARBA00022452"/>
    </source>
</evidence>
<dbReference type="Gene3D" id="2.60.40.1120">
    <property type="entry name" value="Carboxypeptidase-like, regulatory domain"/>
    <property type="match status" value="1"/>
</dbReference>
<dbReference type="Gene3D" id="2.170.130.10">
    <property type="entry name" value="TonB-dependent receptor, plug domain"/>
    <property type="match status" value="1"/>
</dbReference>
<dbReference type="PROSITE" id="PS52016">
    <property type="entry name" value="TONB_DEPENDENT_REC_3"/>
    <property type="match status" value="1"/>
</dbReference>
<gene>
    <name evidence="13" type="ORF">KEM09_20980</name>
</gene>
<evidence type="ECO:0000256" key="10">
    <source>
        <dbReference type="SAM" id="Phobius"/>
    </source>
</evidence>
<organism evidence="13 14">
    <name type="scientific">Carboxylicivirga mesophila</name>
    <dbReference type="NCBI Taxonomy" id="1166478"/>
    <lineage>
        <taxon>Bacteria</taxon>
        <taxon>Pseudomonadati</taxon>
        <taxon>Bacteroidota</taxon>
        <taxon>Bacteroidia</taxon>
        <taxon>Marinilabiliales</taxon>
        <taxon>Marinilabiliaceae</taxon>
        <taxon>Carboxylicivirga</taxon>
    </lineage>
</organism>
<comment type="subcellular location">
    <subcellularLocation>
        <location evidence="1 8">Cell outer membrane</location>
        <topology evidence="1 8">Multi-pass membrane protein</topology>
    </subcellularLocation>
</comment>
<dbReference type="Proteomes" id="UP000721861">
    <property type="component" value="Unassembled WGS sequence"/>
</dbReference>
<dbReference type="InterPro" id="IPR036942">
    <property type="entry name" value="Beta-barrel_TonB_sf"/>
</dbReference>
<comment type="caution">
    <text evidence="13">The sequence shown here is derived from an EMBL/GenBank/DDBJ whole genome shotgun (WGS) entry which is preliminary data.</text>
</comment>
<evidence type="ECO:0000256" key="9">
    <source>
        <dbReference type="RuleBase" id="RU003357"/>
    </source>
</evidence>
<dbReference type="Pfam" id="PF00593">
    <property type="entry name" value="TonB_dep_Rec_b-barrel"/>
    <property type="match status" value="1"/>
</dbReference>
<proteinExistence type="inferred from homology"/>
<keyword evidence="5 9" id="KW-0798">TonB box</keyword>
<dbReference type="Pfam" id="PF13715">
    <property type="entry name" value="CarbopepD_reg_2"/>
    <property type="match status" value="1"/>
</dbReference>
<dbReference type="SUPFAM" id="SSF56935">
    <property type="entry name" value="Porins"/>
    <property type="match status" value="1"/>
</dbReference>
<keyword evidence="2 8" id="KW-0813">Transport</keyword>
<evidence type="ECO:0000259" key="11">
    <source>
        <dbReference type="Pfam" id="PF00593"/>
    </source>
</evidence>
<evidence type="ECO:0000313" key="13">
    <source>
        <dbReference type="EMBL" id="MBS2213896.1"/>
    </source>
</evidence>
<evidence type="ECO:0000313" key="14">
    <source>
        <dbReference type="Proteomes" id="UP000721861"/>
    </source>
</evidence>
<evidence type="ECO:0000256" key="1">
    <source>
        <dbReference type="ARBA" id="ARBA00004571"/>
    </source>
</evidence>
<evidence type="ECO:0000256" key="7">
    <source>
        <dbReference type="ARBA" id="ARBA00023237"/>
    </source>
</evidence>
<keyword evidence="14" id="KW-1185">Reference proteome</keyword>
<dbReference type="InterPro" id="IPR000531">
    <property type="entry name" value="Beta-barrel_TonB"/>
</dbReference>